<keyword evidence="7" id="KW-1185">Reference proteome</keyword>
<keyword evidence="1" id="KW-0243">Dynein</keyword>
<proteinExistence type="inferred from homology"/>
<dbReference type="GO" id="GO:0005930">
    <property type="term" value="C:axoneme"/>
    <property type="evidence" value="ECO:0007669"/>
    <property type="project" value="TreeGrafter"/>
</dbReference>
<sequence length="316" mass="36406">MKNNTKESDNEGVWITVSGEASERSTEKDNLLHKNPFLKTEKESKDACEQNGEQEKQNARLQDFLHAIIKPPSENRSHTDSILSLSITHRNRPQLQELTHEYEDFCKTYQTKQTGIDHTRTHLTFQLFDELIRECAIDCSERGLMMVRVRDEAKMTLDAYQMLFSLNKGTFTTKSDHSLRSLAEQNQRLLNATEKKRALQSQILHYKNLMANTEKTMEMLRNSHKQTLLNHEKSLRVLIFYFLDITVLFSQKKTKTKTKKAEEQLQALLEAVKVQGGSLLRKKTAHNASRGTSGSTRTRKHATRTSIFNGVYTSSN</sequence>
<feature type="compositionally biased region" description="Basic and acidic residues" evidence="5">
    <location>
        <begin position="39"/>
        <end position="56"/>
    </location>
</feature>
<evidence type="ECO:0000313" key="7">
    <source>
        <dbReference type="Proteomes" id="UP000023152"/>
    </source>
</evidence>
<feature type="compositionally biased region" description="Polar residues" evidence="5">
    <location>
        <begin position="286"/>
        <end position="296"/>
    </location>
</feature>
<dbReference type="PANTHER" id="PTHR13183">
    <property type="entry name" value="AXONEMAL INNER ARM DYNEIN LIGHT CHAIN 28"/>
    <property type="match status" value="1"/>
</dbReference>
<evidence type="ECO:0000313" key="6">
    <source>
        <dbReference type="EMBL" id="ETO25530.1"/>
    </source>
</evidence>
<dbReference type="AlphaFoldDB" id="X6NGT6"/>
<dbReference type="Proteomes" id="UP000023152">
    <property type="component" value="Unassembled WGS sequence"/>
</dbReference>
<dbReference type="EMBL" id="ASPP01008462">
    <property type="protein sequence ID" value="ETO25530.1"/>
    <property type="molecule type" value="Genomic_DNA"/>
</dbReference>
<evidence type="ECO:0000256" key="5">
    <source>
        <dbReference type="SAM" id="MobiDB-lite"/>
    </source>
</evidence>
<feature type="compositionally biased region" description="Basic and acidic residues" evidence="5">
    <location>
        <begin position="21"/>
        <end position="32"/>
    </location>
</feature>
<dbReference type="PANTHER" id="PTHR13183:SF0">
    <property type="entry name" value="AXONEMAL DYNEIN LIGHT INTERMEDIATE POLYPEPTIDE 1"/>
    <property type="match status" value="1"/>
</dbReference>
<reference evidence="6 7" key="1">
    <citation type="journal article" date="2013" name="Curr. Biol.">
        <title>The Genome of the Foraminiferan Reticulomyxa filosa.</title>
        <authorList>
            <person name="Glockner G."/>
            <person name="Hulsmann N."/>
            <person name="Schleicher M."/>
            <person name="Noegel A.A."/>
            <person name="Eichinger L."/>
            <person name="Gallinger C."/>
            <person name="Pawlowski J."/>
            <person name="Sierra R."/>
            <person name="Euteneuer U."/>
            <person name="Pillet L."/>
            <person name="Moustafa A."/>
            <person name="Platzer M."/>
            <person name="Groth M."/>
            <person name="Szafranski K."/>
            <person name="Schliwa M."/>
        </authorList>
    </citation>
    <scope>NUCLEOTIDE SEQUENCE [LARGE SCALE GENOMIC DNA]</scope>
</reference>
<accession>X6NGT6</accession>
<dbReference type="Pfam" id="PF10211">
    <property type="entry name" value="Ax_dynein_light"/>
    <property type="match status" value="1"/>
</dbReference>
<feature type="region of interest" description="Disordered" evidence="5">
    <location>
        <begin position="1"/>
        <end position="56"/>
    </location>
</feature>
<name>X6NGT6_RETFI</name>
<comment type="caution">
    <text evidence="6">The sequence shown here is derived from an EMBL/GenBank/DDBJ whole genome shotgun (WGS) entry which is preliminary data.</text>
</comment>
<evidence type="ECO:0000256" key="1">
    <source>
        <dbReference type="ARBA" id="ARBA00023017"/>
    </source>
</evidence>
<dbReference type="GO" id="GO:0045504">
    <property type="term" value="F:dynein heavy chain binding"/>
    <property type="evidence" value="ECO:0007669"/>
    <property type="project" value="TreeGrafter"/>
</dbReference>
<dbReference type="GO" id="GO:0030286">
    <property type="term" value="C:dynein complex"/>
    <property type="evidence" value="ECO:0007669"/>
    <property type="project" value="UniProtKB-KW"/>
</dbReference>
<protein>
    <submittedName>
        <fullName evidence="6">Uncharacterized protein</fullName>
    </submittedName>
</protein>
<evidence type="ECO:0000256" key="4">
    <source>
        <dbReference type="ARBA" id="ARBA00038114"/>
    </source>
</evidence>
<organism evidence="6 7">
    <name type="scientific">Reticulomyxa filosa</name>
    <dbReference type="NCBI Taxonomy" id="46433"/>
    <lineage>
        <taxon>Eukaryota</taxon>
        <taxon>Sar</taxon>
        <taxon>Rhizaria</taxon>
        <taxon>Retaria</taxon>
        <taxon>Foraminifera</taxon>
        <taxon>Monothalamids</taxon>
        <taxon>Reticulomyxidae</taxon>
        <taxon>Reticulomyxa</taxon>
    </lineage>
</organism>
<gene>
    <name evidence="6" type="ORF">RFI_11611</name>
</gene>
<dbReference type="InterPro" id="IPR019347">
    <property type="entry name" value="Axonemal_dynein_light_chain"/>
</dbReference>
<evidence type="ECO:0000256" key="3">
    <source>
        <dbReference type="ARBA" id="ARBA00023175"/>
    </source>
</evidence>
<comment type="similarity">
    <text evidence="4">Belongs to the inner dynein arm light chain family.</text>
</comment>
<keyword evidence="2" id="KW-0175">Coiled coil</keyword>
<evidence type="ECO:0000256" key="2">
    <source>
        <dbReference type="ARBA" id="ARBA00023054"/>
    </source>
</evidence>
<keyword evidence="3" id="KW-0505">Motor protein</keyword>
<feature type="region of interest" description="Disordered" evidence="5">
    <location>
        <begin position="280"/>
        <end position="316"/>
    </location>
</feature>
<feature type="compositionally biased region" description="Polar residues" evidence="5">
    <location>
        <begin position="304"/>
        <end position="316"/>
    </location>
</feature>